<sequence>MDGFLDDTCGGLTELRVHGVHGTPPQTTLHHPHPWRVAGDGVTGFYRRWWPEGRPAGGDADVPGVRRREAYAWGGLTSGGRALALWLPLLPFSLVNLAYFMLPRPSRGRWLRRLAEAGLRLFALLLTGTLVGAVTRASVDLFGWQCTAPGRACTLGGAPAFARWLAETQAGEPSRRLAVAALAPLLVVALLWWLGRRTWQRDEQTVVPPGGGPHSPIPLARPRLWHGGAPVWRLRVVHVSFAAASVGLAVAGPFAATRAGLALTVANAAVQVAAAALVVLPSIARRLDPHTGAAAPAWLTWSCRGLRAAAALTLAATGCAALAGLGPGAAGRQLPGIGAGALQQALVLGLGLILLAAVAALAILDRPRGHNPAGGHALDGLAVSDRPRDHDLVERRALGGLGAWVALMLAAGMANVLALGLLFWTAGYLGEPGAPGSPAPPAVMLFLDDTIWWRAALVPLLALAALAVAAVLWRAGRTERDRLAKRLAHYYGERHAPAVAALWSCAALTDRAGLVLGVLTGVGVAGVTAATALGQFGLIAPVGGLAGALSSAGSWALVAVGVGLVLIGRRAYRDGRLRRTVGILWDVSTFWPRAVHPLGPPCYAERVVPELVARVGRLARTDQDQVIVSGHSQGSVIAAAVVLQLKPELRRRVALLTHGSPLRRLYAAFFPAWFGAEGLAAVRAAVPWHNLYRLSDPIGGPVFRRLDPFAAASHGPVSDDPVDRHCWDPRRPALGEPLPEARRHSDYWLEPSYDVAFDRLVRIKAPA</sequence>
<feature type="transmembrane region" description="Helical" evidence="1">
    <location>
        <begin position="236"/>
        <end position="255"/>
    </location>
</feature>
<feature type="transmembrane region" description="Helical" evidence="1">
    <location>
        <begin position="305"/>
        <end position="325"/>
    </location>
</feature>
<dbReference type="Proteomes" id="UP001552427">
    <property type="component" value="Unassembled WGS sequence"/>
</dbReference>
<gene>
    <name evidence="2" type="ORF">AB0K40_30245</name>
</gene>
<reference evidence="2 3" key="1">
    <citation type="submission" date="2024-06" db="EMBL/GenBank/DDBJ databases">
        <title>The Natural Products Discovery Center: Release of the First 8490 Sequenced Strains for Exploring Actinobacteria Biosynthetic Diversity.</title>
        <authorList>
            <person name="Kalkreuter E."/>
            <person name="Kautsar S.A."/>
            <person name="Yang D."/>
            <person name="Bader C.D."/>
            <person name="Teijaro C.N."/>
            <person name="Fluegel L."/>
            <person name="Davis C.M."/>
            <person name="Simpson J.R."/>
            <person name="Lauterbach L."/>
            <person name="Steele A.D."/>
            <person name="Gui C."/>
            <person name="Meng S."/>
            <person name="Li G."/>
            <person name="Viehrig K."/>
            <person name="Ye F."/>
            <person name="Su P."/>
            <person name="Kiefer A.F."/>
            <person name="Nichols A."/>
            <person name="Cepeda A.J."/>
            <person name="Yan W."/>
            <person name="Fan B."/>
            <person name="Jiang Y."/>
            <person name="Adhikari A."/>
            <person name="Zheng C.-J."/>
            <person name="Schuster L."/>
            <person name="Cowan T.M."/>
            <person name="Smanski M.J."/>
            <person name="Chevrette M.G."/>
            <person name="De Carvalho L.P.S."/>
            <person name="Shen B."/>
        </authorList>
    </citation>
    <scope>NUCLEOTIDE SEQUENCE [LARGE SCALE GENOMIC DNA]</scope>
    <source>
        <strain evidence="2 3">NPDC049574</strain>
    </source>
</reference>
<feature type="transmembrane region" description="Helical" evidence="1">
    <location>
        <begin position="514"/>
        <end position="539"/>
    </location>
</feature>
<organism evidence="2 3">
    <name type="scientific">Nonomuraea bangladeshensis</name>
    <dbReference type="NCBI Taxonomy" id="404385"/>
    <lineage>
        <taxon>Bacteria</taxon>
        <taxon>Bacillati</taxon>
        <taxon>Actinomycetota</taxon>
        <taxon>Actinomycetes</taxon>
        <taxon>Streptosporangiales</taxon>
        <taxon>Streptosporangiaceae</taxon>
        <taxon>Nonomuraea</taxon>
    </lineage>
</organism>
<keyword evidence="1" id="KW-1133">Transmembrane helix</keyword>
<dbReference type="SUPFAM" id="SSF53474">
    <property type="entry name" value="alpha/beta-Hydrolases"/>
    <property type="match status" value="1"/>
</dbReference>
<evidence type="ECO:0008006" key="4">
    <source>
        <dbReference type="Google" id="ProtNLM"/>
    </source>
</evidence>
<evidence type="ECO:0000313" key="3">
    <source>
        <dbReference type="Proteomes" id="UP001552427"/>
    </source>
</evidence>
<dbReference type="EMBL" id="JBFARM010000009">
    <property type="protein sequence ID" value="MEV4289807.1"/>
    <property type="molecule type" value="Genomic_DNA"/>
</dbReference>
<feature type="transmembrane region" description="Helical" evidence="1">
    <location>
        <begin position="261"/>
        <end position="284"/>
    </location>
</feature>
<evidence type="ECO:0000313" key="2">
    <source>
        <dbReference type="EMBL" id="MEV4289807.1"/>
    </source>
</evidence>
<feature type="transmembrane region" description="Helical" evidence="1">
    <location>
        <begin position="114"/>
        <end position="134"/>
    </location>
</feature>
<keyword evidence="1" id="KW-0472">Membrane</keyword>
<feature type="transmembrane region" description="Helical" evidence="1">
    <location>
        <begin position="83"/>
        <end position="102"/>
    </location>
</feature>
<feature type="transmembrane region" description="Helical" evidence="1">
    <location>
        <begin position="401"/>
        <end position="424"/>
    </location>
</feature>
<feature type="transmembrane region" description="Helical" evidence="1">
    <location>
        <begin position="345"/>
        <end position="364"/>
    </location>
</feature>
<proteinExistence type="predicted"/>
<dbReference type="InterPro" id="IPR029058">
    <property type="entry name" value="AB_hydrolase_fold"/>
</dbReference>
<name>A0ABV3HB99_9ACTN</name>
<accession>A0ABV3HB99</accession>
<feature type="transmembrane region" description="Helical" evidence="1">
    <location>
        <begin position="545"/>
        <end position="568"/>
    </location>
</feature>
<feature type="transmembrane region" description="Helical" evidence="1">
    <location>
        <begin position="177"/>
        <end position="194"/>
    </location>
</feature>
<keyword evidence="3" id="KW-1185">Reference proteome</keyword>
<evidence type="ECO:0000256" key="1">
    <source>
        <dbReference type="SAM" id="Phobius"/>
    </source>
</evidence>
<dbReference type="RefSeq" id="WP_364456305.1">
    <property type="nucleotide sequence ID" value="NZ_JBFARM010000009.1"/>
</dbReference>
<feature type="transmembrane region" description="Helical" evidence="1">
    <location>
        <begin position="451"/>
        <end position="473"/>
    </location>
</feature>
<protein>
    <recommendedName>
        <fullName evidence="4">Lipase family protein</fullName>
    </recommendedName>
</protein>
<comment type="caution">
    <text evidence="2">The sequence shown here is derived from an EMBL/GenBank/DDBJ whole genome shotgun (WGS) entry which is preliminary data.</text>
</comment>
<keyword evidence="1" id="KW-0812">Transmembrane</keyword>